<evidence type="ECO:0000313" key="5">
    <source>
        <dbReference type="Proteomes" id="UP000503640"/>
    </source>
</evidence>
<feature type="transmembrane region" description="Helical" evidence="2">
    <location>
        <begin position="214"/>
        <end position="231"/>
    </location>
</feature>
<accession>A0A7I9VJC4</accession>
<feature type="chain" id="PRO_5029572845" description="Cytochrome b561 domain-containing protein" evidence="3">
    <location>
        <begin position="31"/>
        <end position="232"/>
    </location>
</feature>
<evidence type="ECO:0008006" key="6">
    <source>
        <dbReference type="Google" id="ProtNLM"/>
    </source>
</evidence>
<proteinExistence type="predicted"/>
<protein>
    <recommendedName>
        <fullName evidence="6">Cytochrome b561 domain-containing protein</fullName>
    </recommendedName>
</protein>
<organism evidence="4 5">
    <name type="scientific">Anaeromyxobacter diazotrophicus</name>
    <dbReference type="NCBI Taxonomy" id="2590199"/>
    <lineage>
        <taxon>Bacteria</taxon>
        <taxon>Pseudomonadati</taxon>
        <taxon>Myxococcota</taxon>
        <taxon>Myxococcia</taxon>
        <taxon>Myxococcales</taxon>
        <taxon>Cystobacterineae</taxon>
        <taxon>Anaeromyxobacteraceae</taxon>
        <taxon>Anaeromyxobacter</taxon>
    </lineage>
</organism>
<evidence type="ECO:0000256" key="2">
    <source>
        <dbReference type="SAM" id="Phobius"/>
    </source>
</evidence>
<keyword evidence="3" id="KW-0732">Signal</keyword>
<feature type="compositionally biased region" description="Low complexity" evidence="1">
    <location>
        <begin position="29"/>
        <end position="42"/>
    </location>
</feature>
<feature type="transmembrane region" description="Helical" evidence="2">
    <location>
        <begin position="172"/>
        <end position="193"/>
    </location>
</feature>
<name>A0A7I9VJC4_9BACT</name>
<keyword evidence="5" id="KW-1185">Reference proteome</keyword>
<keyword evidence="2" id="KW-1133">Transmembrane helix</keyword>
<keyword evidence="2" id="KW-0812">Transmembrane</keyword>
<evidence type="ECO:0000256" key="3">
    <source>
        <dbReference type="SAM" id="SignalP"/>
    </source>
</evidence>
<dbReference type="AlphaFoldDB" id="A0A7I9VJC4"/>
<feature type="transmembrane region" description="Helical" evidence="2">
    <location>
        <begin position="102"/>
        <end position="121"/>
    </location>
</feature>
<gene>
    <name evidence="4" type="ORF">AMYX_12060</name>
</gene>
<dbReference type="EMBL" id="BJTG01000003">
    <property type="protein sequence ID" value="GEJ56465.1"/>
    <property type="molecule type" value="Genomic_DNA"/>
</dbReference>
<feature type="transmembrane region" description="Helical" evidence="2">
    <location>
        <begin position="141"/>
        <end position="160"/>
    </location>
</feature>
<reference evidence="5" key="1">
    <citation type="journal article" date="2020" name="Appl. Environ. Microbiol.">
        <title>Diazotrophic Anaeromyxobacter Isolates from Soils.</title>
        <authorList>
            <person name="Masuda Y."/>
            <person name="Yamanaka H."/>
            <person name="Xu Z.X."/>
            <person name="Shiratori Y."/>
            <person name="Aono T."/>
            <person name="Amachi S."/>
            <person name="Senoo K."/>
            <person name="Itoh H."/>
        </authorList>
    </citation>
    <scope>NUCLEOTIDE SEQUENCE [LARGE SCALE GENOMIC DNA]</scope>
    <source>
        <strain evidence="5">R267</strain>
    </source>
</reference>
<feature type="region of interest" description="Disordered" evidence="1">
    <location>
        <begin position="29"/>
        <end position="83"/>
    </location>
</feature>
<evidence type="ECO:0000256" key="1">
    <source>
        <dbReference type="SAM" id="MobiDB-lite"/>
    </source>
</evidence>
<feature type="signal peptide" evidence="3">
    <location>
        <begin position="1"/>
        <end position="30"/>
    </location>
</feature>
<dbReference type="Proteomes" id="UP000503640">
    <property type="component" value="Unassembled WGS sequence"/>
</dbReference>
<sequence length="232" mass="24118">MNVLTARRTRMPLALALTLAVALAPAAVPAASGDEAPGAPAPAKEEPPPQPPSKEQPSLAPREPRPPALDFDLLPPPKEQGNPDLERQVKARRHLLELHQGAGLATWAALAATVVVGQLDFNDRFRGGGDTGKYHAWHTGLAYGTSALFLGTGLLALLAPKPYPTPLRLDTALLHKIAMGTAAAGMVAQIVLGMAARGQAGSVSERHLATAHQIVGYGTLGAMTVGVVVLLF</sequence>
<evidence type="ECO:0000313" key="4">
    <source>
        <dbReference type="EMBL" id="GEJ56465.1"/>
    </source>
</evidence>
<comment type="caution">
    <text evidence="4">The sequence shown here is derived from an EMBL/GenBank/DDBJ whole genome shotgun (WGS) entry which is preliminary data.</text>
</comment>
<keyword evidence="2" id="KW-0472">Membrane</keyword>